<dbReference type="RefSeq" id="WP_066501149.1">
    <property type="nucleotide sequence ID" value="NZ_BJMO01000059.1"/>
</dbReference>
<comment type="cofactor">
    <cofactor evidence="1">
        <name>Mo-bis(molybdopterin guanine dinucleotide)</name>
        <dbReference type="ChEBI" id="CHEBI:60539"/>
    </cofactor>
</comment>
<dbReference type="KEGG" id="satk:SA2016_3788"/>
<dbReference type="GO" id="GO:0008863">
    <property type="term" value="F:formate dehydrogenase (NAD+) activity"/>
    <property type="evidence" value="ECO:0007669"/>
    <property type="project" value="InterPro"/>
</dbReference>
<evidence type="ECO:0000256" key="5">
    <source>
        <dbReference type="ARBA" id="ARBA00022505"/>
    </source>
</evidence>
<evidence type="ECO:0000313" key="13">
    <source>
        <dbReference type="Proteomes" id="UP000070134"/>
    </source>
</evidence>
<dbReference type="PANTHER" id="PTHR43105">
    <property type="entry name" value="RESPIRATORY NITRATE REDUCTASE"/>
    <property type="match status" value="1"/>
</dbReference>
<dbReference type="GO" id="GO:0030151">
    <property type="term" value="F:molybdenum ion binding"/>
    <property type="evidence" value="ECO:0007669"/>
    <property type="project" value="InterPro"/>
</dbReference>
<dbReference type="CDD" id="cd02787">
    <property type="entry name" value="MopB_CT_ydeP"/>
    <property type="match status" value="1"/>
</dbReference>
<dbReference type="AlphaFoldDB" id="A0A127A749"/>
<evidence type="ECO:0000256" key="8">
    <source>
        <dbReference type="ARBA" id="ARBA00023004"/>
    </source>
</evidence>
<evidence type="ECO:0000256" key="7">
    <source>
        <dbReference type="ARBA" id="ARBA00023002"/>
    </source>
</evidence>
<dbReference type="PATRIC" id="fig|37927.3.peg.3883"/>
<feature type="domain" description="Molybdopterin oxidoreductase" evidence="10">
    <location>
        <begin position="123"/>
        <end position="493"/>
    </location>
</feature>
<comment type="similarity">
    <text evidence="3">Belongs to the prokaryotic molybdopterin-containing oxidoreductase family.</text>
</comment>
<sequence>MLVRKPQVEDIDEDALEVHAPKTAAAGVKAVAVALQRGLAQAGAARTVRGMLRINQRSGFDCPGCAWPESTTGRRKPAEFCENGAKAIAEESTVRTVTPEWWAAHPIVELEGRSEFWLGSRGRITEPMVIRPGESHYSPISWGEAFDLIAEHLRATTPDRCVFYTSGRTANETAFLYQLFARSLGTNNLPDCSNMCHESSGFALGPTIGVGKGTVSLEDIHHSELVLVVGQNPGTNHPRMLSALAECKGNGGKVVAVNPLPEAGLLNFKDPQTPRGVIGDGVSIADEFLKIKVGGDLALFQALGHLLLAAEERDPGSVVDRSFVEAQTLGFAEYAAARRTLDWEATERATGLWRAQIETVADMMIASKATIICWALGLTQQPHSVNTLKEIVNLLLLQGNFGKPGAGACPVRGHSNVQGDRTMGIWEKPTEKFIAALEAEFGILFPRDHGYESVETQHALEDGDVDVFVSMGGNFLSAASDTESTRAGLKRTGLTVHVSTKPNLSHVAHGRTSLVLPTLGRTDLDDRHPRGRQFVTVEDSMSVVHRSQGRLRPVSEHLLAEPVIVARMAQAALGEDHPVDWRAMAEDYDVIRDHISRVIPGFEDFNARVRGKDGFVLPSPPRDTRTFATDIGRARFTVSPLEYLTAPPGHLILQTLRSHDQYNTTIYGLDDRYRGISNARRVVLVNPDDLAELGFADRELVDVVSVFNGDERRAEAFRLVGYPTARGCAAAYYPEANVLVHKDLVARESSTPGYKAVTIRFERRAAGCQA</sequence>
<gene>
    <name evidence="12" type="ORF">SA2016_3788</name>
</gene>
<dbReference type="STRING" id="37927.SA2016_3788"/>
<dbReference type="InterPro" id="IPR009010">
    <property type="entry name" value="Asp_de-COase-like_dom_sf"/>
</dbReference>
<dbReference type="Pfam" id="PF01568">
    <property type="entry name" value="Molydop_binding"/>
    <property type="match status" value="1"/>
</dbReference>
<evidence type="ECO:0000256" key="2">
    <source>
        <dbReference type="ARBA" id="ARBA00001966"/>
    </source>
</evidence>
<keyword evidence="8" id="KW-0408">Iron</keyword>
<accession>A0A127A749</accession>
<dbReference type="SUPFAM" id="SSF53706">
    <property type="entry name" value="Formate dehydrogenase/DMSO reductase, domains 1-3"/>
    <property type="match status" value="1"/>
</dbReference>
<dbReference type="Gene3D" id="3.40.228.10">
    <property type="entry name" value="Dimethylsulfoxide Reductase, domain 2"/>
    <property type="match status" value="1"/>
</dbReference>
<evidence type="ECO:0000256" key="6">
    <source>
        <dbReference type="ARBA" id="ARBA00022723"/>
    </source>
</evidence>
<dbReference type="PIRSF" id="PIRSF000144">
    <property type="entry name" value="CbbBc"/>
    <property type="match status" value="1"/>
</dbReference>
<keyword evidence="5" id="KW-0500">Molybdenum</keyword>
<dbReference type="OrthoDB" id="5287431at2"/>
<evidence type="ECO:0000256" key="9">
    <source>
        <dbReference type="ARBA" id="ARBA00023014"/>
    </source>
</evidence>
<dbReference type="InterPro" id="IPR010046">
    <property type="entry name" value="Mopterin_OxRdtse_a_bac"/>
</dbReference>
<comment type="cofactor">
    <cofactor evidence="2">
        <name>[4Fe-4S] cluster</name>
        <dbReference type="ChEBI" id="CHEBI:49883"/>
    </cofactor>
</comment>
<dbReference type="Gene3D" id="3.40.50.740">
    <property type="match status" value="1"/>
</dbReference>
<dbReference type="GO" id="GO:0043546">
    <property type="term" value="F:molybdopterin cofactor binding"/>
    <property type="evidence" value="ECO:0007669"/>
    <property type="project" value="InterPro"/>
</dbReference>
<dbReference type="GO" id="GO:0051539">
    <property type="term" value="F:4 iron, 4 sulfur cluster binding"/>
    <property type="evidence" value="ECO:0007669"/>
    <property type="project" value="UniProtKB-KW"/>
</dbReference>
<dbReference type="NCBIfam" id="TIGR01701">
    <property type="entry name" value="Fdhalpha-like"/>
    <property type="match status" value="1"/>
</dbReference>
<keyword evidence="6" id="KW-0479">Metal-binding</keyword>
<evidence type="ECO:0000256" key="1">
    <source>
        <dbReference type="ARBA" id="ARBA00001942"/>
    </source>
</evidence>
<dbReference type="InterPro" id="IPR041953">
    <property type="entry name" value="YdeP_MopB"/>
</dbReference>
<keyword evidence="9" id="KW-0411">Iron-sulfur</keyword>
<dbReference type="EMBL" id="CP014518">
    <property type="protein sequence ID" value="AMM34445.1"/>
    <property type="molecule type" value="Genomic_DNA"/>
</dbReference>
<organism evidence="12 13">
    <name type="scientific">Sinomonas atrocyanea</name>
    <dbReference type="NCBI Taxonomy" id="37927"/>
    <lineage>
        <taxon>Bacteria</taxon>
        <taxon>Bacillati</taxon>
        <taxon>Actinomycetota</taxon>
        <taxon>Actinomycetes</taxon>
        <taxon>Micrococcales</taxon>
        <taxon>Micrococcaceae</taxon>
        <taxon>Sinomonas</taxon>
    </lineage>
</organism>
<dbReference type="InterPro" id="IPR006657">
    <property type="entry name" value="MoPterin_dinucl-bd_dom"/>
</dbReference>
<name>A0A127A749_9MICC</name>
<dbReference type="Proteomes" id="UP000070134">
    <property type="component" value="Chromosome"/>
</dbReference>
<reference evidence="12 13" key="1">
    <citation type="submission" date="2016-02" db="EMBL/GenBank/DDBJ databases">
        <title>Complete genome of Sinomonas atrocyanea KCTC 3377.</title>
        <authorList>
            <person name="Kim K.M."/>
        </authorList>
    </citation>
    <scope>NUCLEOTIDE SEQUENCE [LARGE SCALE GENOMIC DNA]</scope>
    <source>
        <strain evidence="12 13">KCTC 3377</strain>
    </source>
</reference>
<dbReference type="SUPFAM" id="SSF50692">
    <property type="entry name" value="ADC-like"/>
    <property type="match status" value="1"/>
</dbReference>
<dbReference type="Pfam" id="PF00384">
    <property type="entry name" value="Molybdopterin"/>
    <property type="match status" value="1"/>
</dbReference>
<feature type="domain" description="Molybdopterin dinucleotide-binding" evidence="11">
    <location>
        <begin position="651"/>
        <end position="757"/>
    </location>
</feature>
<proteinExistence type="inferred from homology"/>
<evidence type="ECO:0000313" key="12">
    <source>
        <dbReference type="EMBL" id="AMM34445.1"/>
    </source>
</evidence>
<protein>
    <submittedName>
        <fullName evidence="12">Putative formate dehydrogenase</fullName>
    </submittedName>
</protein>
<dbReference type="CDD" id="cd02767">
    <property type="entry name" value="MopB_ydeP"/>
    <property type="match status" value="1"/>
</dbReference>
<keyword evidence="4" id="KW-0004">4Fe-4S</keyword>
<dbReference type="GO" id="GO:0016020">
    <property type="term" value="C:membrane"/>
    <property type="evidence" value="ECO:0007669"/>
    <property type="project" value="TreeGrafter"/>
</dbReference>
<keyword evidence="13" id="KW-1185">Reference proteome</keyword>
<dbReference type="PANTHER" id="PTHR43105:SF4">
    <property type="entry name" value="PROTEIN YDEP"/>
    <property type="match status" value="1"/>
</dbReference>
<evidence type="ECO:0000259" key="11">
    <source>
        <dbReference type="Pfam" id="PF01568"/>
    </source>
</evidence>
<dbReference type="InterPro" id="IPR037951">
    <property type="entry name" value="MopB_CT_YdeP"/>
</dbReference>
<dbReference type="InterPro" id="IPR006656">
    <property type="entry name" value="Mopterin_OxRdtase"/>
</dbReference>
<keyword evidence="7" id="KW-0560">Oxidoreductase</keyword>
<evidence type="ECO:0000256" key="4">
    <source>
        <dbReference type="ARBA" id="ARBA00022485"/>
    </source>
</evidence>
<dbReference type="InterPro" id="IPR050123">
    <property type="entry name" value="Prok_molybdopt-oxidoreductase"/>
</dbReference>
<evidence type="ECO:0000259" key="10">
    <source>
        <dbReference type="Pfam" id="PF00384"/>
    </source>
</evidence>
<evidence type="ECO:0000256" key="3">
    <source>
        <dbReference type="ARBA" id="ARBA00010312"/>
    </source>
</evidence>